<feature type="region of interest" description="Disordered" evidence="1">
    <location>
        <begin position="1"/>
        <end position="22"/>
    </location>
</feature>
<dbReference type="InterPro" id="IPR006813">
    <property type="entry name" value="Glyco_trans_17"/>
</dbReference>
<comment type="caution">
    <text evidence="2">The sequence shown here is derived from an EMBL/GenBank/DDBJ whole genome shotgun (WGS) entry which is preliminary data.</text>
</comment>
<evidence type="ECO:0000313" key="3">
    <source>
        <dbReference type="Proteomes" id="UP000823405"/>
    </source>
</evidence>
<keyword evidence="3" id="KW-1185">Reference proteome</keyword>
<dbReference type="PANTHER" id="PTHR12224:SF0">
    <property type="entry name" value="BETA-1,4-MANNOSYL-GLYCOPROTEIN 4-BETA-N-ACETYLGLUCOSAMINYLTRANSFERASE"/>
    <property type="match status" value="1"/>
</dbReference>
<proteinExistence type="predicted"/>
<dbReference type="GO" id="GO:0016020">
    <property type="term" value="C:membrane"/>
    <property type="evidence" value="ECO:0007669"/>
    <property type="project" value="InterPro"/>
</dbReference>
<organism evidence="2 3">
    <name type="scientific">Linnemannia gamsii</name>
    <dbReference type="NCBI Taxonomy" id="64522"/>
    <lineage>
        <taxon>Eukaryota</taxon>
        <taxon>Fungi</taxon>
        <taxon>Fungi incertae sedis</taxon>
        <taxon>Mucoromycota</taxon>
        <taxon>Mortierellomycotina</taxon>
        <taxon>Mortierellomycetes</taxon>
        <taxon>Mortierellales</taxon>
        <taxon>Mortierellaceae</taxon>
        <taxon>Linnemannia</taxon>
    </lineage>
</organism>
<name>A0A9P6RBB4_9FUNG</name>
<dbReference type="GO" id="GO:0003830">
    <property type="term" value="F:beta-1,4-mannosylglycoprotein 4-beta-N-acetylglucosaminyltransferase activity"/>
    <property type="evidence" value="ECO:0007669"/>
    <property type="project" value="InterPro"/>
</dbReference>
<dbReference type="PANTHER" id="PTHR12224">
    <property type="entry name" value="BETA-1,4-MANNOSYL-GLYCOPROTEIN BETA-1,4-N-ACETYLGLUCOSAMINYL-TRANSFERASE"/>
    <property type="match status" value="1"/>
</dbReference>
<sequence>MVASAVHIDMEDGTSANTRQGRSNPFAIGSRRIFIGLLALATVFFLNEIHHLTSMRPIQASSEHQFIGHAVPITNAASISLFSPTPEQQPNHRQNNTRKKARVFDIIPFNDELDQLEIRLNELNPVVDTFVIIESEQTFSRLPKPLYYHINKHRFQDFQSKIIHIILPPMPDDERSRIRGWTKGAILALHGADSMDPEERTYFSGVNKDVKNMIPQGKDIYRFKCQFFEFSYEYRIDSDPWFGPVVFRYWSQDNNVLQRLLLHTHRHQSLGVNATRQEKTIQRMFNNMTPPEGTTEFQDIIDHNNRTGDELHLYNEAWKRNWQDGGFRIRWLRTRKEIALLNDACWHCTYCQSNISQIIYKLQSSSHLEFNTKKFTSKEWIITRAKIGGDLFQRWVERMTYLPGNRDVPEYVDADRDRFEYLLDIHDKPNAGFLDVDPNDPFA</sequence>
<dbReference type="Proteomes" id="UP000823405">
    <property type="component" value="Unassembled WGS sequence"/>
</dbReference>
<reference evidence="2" key="1">
    <citation type="journal article" date="2020" name="Fungal Divers.">
        <title>Resolving the Mortierellaceae phylogeny through synthesis of multi-gene phylogenetics and phylogenomics.</title>
        <authorList>
            <person name="Vandepol N."/>
            <person name="Liber J."/>
            <person name="Desiro A."/>
            <person name="Na H."/>
            <person name="Kennedy M."/>
            <person name="Barry K."/>
            <person name="Grigoriev I.V."/>
            <person name="Miller A.N."/>
            <person name="O'Donnell K."/>
            <person name="Stajich J.E."/>
            <person name="Bonito G."/>
        </authorList>
    </citation>
    <scope>NUCLEOTIDE SEQUENCE</scope>
    <source>
        <strain evidence="2">NVP60</strain>
    </source>
</reference>
<dbReference type="AlphaFoldDB" id="A0A9P6RBB4"/>
<dbReference type="GO" id="GO:0006044">
    <property type="term" value="P:N-acetylglucosamine metabolic process"/>
    <property type="evidence" value="ECO:0007669"/>
    <property type="project" value="TreeGrafter"/>
</dbReference>
<evidence type="ECO:0000256" key="1">
    <source>
        <dbReference type="SAM" id="MobiDB-lite"/>
    </source>
</evidence>
<gene>
    <name evidence="2" type="ORF">BGZ97_009993</name>
</gene>
<dbReference type="OrthoDB" id="6474464at2759"/>
<dbReference type="Pfam" id="PF04724">
    <property type="entry name" value="Glyco_transf_17"/>
    <property type="match status" value="2"/>
</dbReference>
<accession>A0A9P6RBB4</accession>
<protein>
    <submittedName>
        <fullName evidence="2">Uncharacterized protein</fullName>
    </submittedName>
</protein>
<evidence type="ECO:0000313" key="2">
    <source>
        <dbReference type="EMBL" id="KAG0313686.1"/>
    </source>
</evidence>
<dbReference type="EMBL" id="JAAAIN010000499">
    <property type="protein sequence ID" value="KAG0313686.1"/>
    <property type="molecule type" value="Genomic_DNA"/>
</dbReference>